<feature type="region of interest" description="Disordered" evidence="1">
    <location>
        <begin position="1"/>
        <end position="75"/>
    </location>
</feature>
<protein>
    <submittedName>
        <fullName evidence="2">Uncharacterized protein</fullName>
    </submittedName>
</protein>
<dbReference type="EMBL" id="HBFZ01002410">
    <property type="protein sequence ID" value="CAD8988745.1"/>
    <property type="molecule type" value="Transcribed_RNA"/>
</dbReference>
<name>A0A7S1N075_9EUKA</name>
<accession>A0A7S1N075</accession>
<organism evidence="2">
    <name type="scientific">Phaeocystis cordata</name>
    <dbReference type="NCBI Taxonomy" id="118079"/>
    <lineage>
        <taxon>Eukaryota</taxon>
        <taxon>Haptista</taxon>
        <taxon>Haptophyta</taxon>
        <taxon>Prymnesiophyceae</taxon>
        <taxon>Phaeocystales</taxon>
        <taxon>Phaeocystaceae</taxon>
        <taxon>Phaeocystis</taxon>
    </lineage>
</organism>
<sequence length="102" mass="10719">MSATGRCLLGRRSHFQKPDLGAPASLRASIPGEPAAGSSSGLLQRRQRAGGLPIDCASSPGRSAAAARPEGHALPARRRRCETLGRRRLHRVVPSYHATSGS</sequence>
<evidence type="ECO:0000256" key="1">
    <source>
        <dbReference type="SAM" id="MobiDB-lite"/>
    </source>
</evidence>
<dbReference type="AlphaFoldDB" id="A0A7S1N075"/>
<feature type="compositionally biased region" description="Low complexity" evidence="1">
    <location>
        <begin position="57"/>
        <end position="68"/>
    </location>
</feature>
<proteinExistence type="predicted"/>
<reference evidence="2" key="1">
    <citation type="submission" date="2021-01" db="EMBL/GenBank/DDBJ databases">
        <authorList>
            <person name="Corre E."/>
            <person name="Pelletier E."/>
            <person name="Niang G."/>
            <person name="Scheremetjew M."/>
            <person name="Finn R."/>
            <person name="Kale V."/>
            <person name="Holt S."/>
            <person name="Cochrane G."/>
            <person name="Meng A."/>
            <person name="Brown T."/>
            <person name="Cohen L."/>
        </authorList>
    </citation>
    <scope>NUCLEOTIDE SEQUENCE</scope>
    <source>
        <strain evidence="2">RCC1383</strain>
    </source>
</reference>
<evidence type="ECO:0000313" key="2">
    <source>
        <dbReference type="EMBL" id="CAD8988745.1"/>
    </source>
</evidence>
<gene>
    <name evidence="2" type="ORF">PCOR1465_LOCUS1534</name>
</gene>